<dbReference type="PANTHER" id="PTHR35895">
    <property type="entry name" value="CHROMOSOME 16, WHOLE GENOME SHOTGUN SEQUENCE"/>
    <property type="match status" value="1"/>
</dbReference>
<dbReference type="Gene3D" id="2.60.40.1820">
    <property type="match status" value="1"/>
</dbReference>
<keyword evidence="1" id="KW-0812">Transmembrane</keyword>
<protein>
    <submittedName>
        <fullName evidence="2">Uncharacterized protein</fullName>
    </submittedName>
</protein>
<accession>A0A9P4WZX8</accession>
<reference evidence="2" key="1">
    <citation type="submission" date="2019-04" db="EMBL/GenBank/DDBJ databases">
        <title>Sequencing of skin fungus with MAO and IRED activity.</title>
        <authorList>
            <person name="Marsaioli A.J."/>
            <person name="Bonatto J.M.C."/>
            <person name="Reis Junior O."/>
        </authorList>
    </citation>
    <scope>NUCLEOTIDE SEQUENCE</scope>
    <source>
        <strain evidence="2">28M1</strain>
    </source>
</reference>
<gene>
    <name evidence="2" type="ORF">E8E12_010400</name>
</gene>
<name>A0A9P4WZX8_9PLEO</name>
<proteinExistence type="predicted"/>
<sequence length="351" mass="38111">MDKTERAVEEEVYTSPRKGGIMNKLYPPGPKPGAGGRVKNHCRKFWWCDCLVLIIIVLVVVLPLIFVGLPKKAQHEINASTIEVTNMEVTNPQTNSVHLKIDNTIRSDSSYHPRIEGFRAGMSLDGQEPFIYIDIPEAKSEAVTYITVDQEATFNSVDGFTAYTKAVLASEELTMDLNGKTTIHISGLPSTKVNYNKKITMKGLNHLSGLNITDIKILSGAKEILSDGSNMLATVHIPNPSVLTLDLGNVTMNLGVAGKPIGYALLPDLVLRPGQNTVPMQARVEQATLITMILSTYKDGVLPLEIVGNSSVKGETHLSYYEEAIKANTIKLDLNAAPALKSLGINVTSTA</sequence>
<dbReference type="InterPro" id="IPR022185">
    <property type="entry name" value="DUF3712"/>
</dbReference>
<dbReference type="EMBL" id="SWKV01000004">
    <property type="protein sequence ID" value="KAF3046511.1"/>
    <property type="molecule type" value="Genomic_DNA"/>
</dbReference>
<dbReference type="PANTHER" id="PTHR35895:SF1">
    <property type="entry name" value="LIPID-BINDING SERUM GLYCOPROTEIN C-TERMINAL DOMAIN-CONTAINING PROTEIN"/>
    <property type="match status" value="1"/>
</dbReference>
<dbReference type="OrthoDB" id="10039566at2759"/>
<keyword evidence="1" id="KW-1133">Transmembrane helix</keyword>
<keyword evidence="3" id="KW-1185">Reference proteome</keyword>
<evidence type="ECO:0000256" key="1">
    <source>
        <dbReference type="SAM" id="Phobius"/>
    </source>
</evidence>
<feature type="transmembrane region" description="Helical" evidence="1">
    <location>
        <begin position="46"/>
        <end position="69"/>
    </location>
</feature>
<dbReference type="SUPFAM" id="SSF117070">
    <property type="entry name" value="LEA14-like"/>
    <property type="match status" value="1"/>
</dbReference>
<dbReference type="Pfam" id="PF12505">
    <property type="entry name" value="DUF3712"/>
    <property type="match status" value="1"/>
</dbReference>
<dbReference type="InterPro" id="IPR046368">
    <property type="entry name" value="Tag1"/>
</dbReference>
<evidence type="ECO:0000313" key="3">
    <source>
        <dbReference type="Proteomes" id="UP000758155"/>
    </source>
</evidence>
<evidence type="ECO:0000313" key="2">
    <source>
        <dbReference type="EMBL" id="KAF3046511.1"/>
    </source>
</evidence>
<organism evidence="2 3">
    <name type="scientific">Didymella heteroderae</name>
    <dbReference type="NCBI Taxonomy" id="1769908"/>
    <lineage>
        <taxon>Eukaryota</taxon>
        <taxon>Fungi</taxon>
        <taxon>Dikarya</taxon>
        <taxon>Ascomycota</taxon>
        <taxon>Pezizomycotina</taxon>
        <taxon>Dothideomycetes</taxon>
        <taxon>Pleosporomycetidae</taxon>
        <taxon>Pleosporales</taxon>
        <taxon>Pleosporineae</taxon>
        <taxon>Didymellaceae</taxon>
        <taxon>Didymella</taxon>
    </lineage>
</organism>
<keyword evidence="1" id="KW-0472">Membrane</keyword>
<dbReference type="AlphaFoldDB" id="A0A9P4WZX8"/>
<dbReference type="Proteomes" id="UP000758155">
    <property type="component" value="Unassembled WGS sequence"/>
</dbReference>
<comment type="caution">
    <text evidence="2">The sequence shown here is derived from an EMBL/GenBank/DDBJ whole genome shotgun (WGS) entry which is preliminary data.</text>
</comment>
<dbReference type="GO" id="GO:0000329">
    <property type="term" value="C:fungal-type vacuole membrane"/>
    <property type="evidence" value="ECO:0007669"/>
    <property type="project" value="InterPro"/>
</dbReference>